<comment type="caution">
    <text evidence="1">The sequence shown here is derived from an EMBL/GenBank/DDBJ whole genome shotgun (WGS) entry which is preliminary data.</text>
</comment>
<gene>
    <name evidence="1" type="ORF">DdX_13381</name>
</gene>
<proteinExistence type="predicted"/>
<evidence type="ECO:0000313" key="2">
    <source>
        <dbReference type="Proteomes" id="UP001201812"/>
    </source>
</evidence>
<dbReference type="Proteomes" id="UP001201812">
    <property type="component" value="Unassembled WGS sequence"/>
</dbReference>
<sequence>MMMGQQKRGCLNIGSDSWAAAAVEEMSGTQTHMGAPQPPPHNSLTSARVELLVVAVVVKQFTRNLIGASMQPMHENSG</sequence>
<keyword evidence="2" id="KW-1185">Reference proteome</keyword>
<organism evidence="1 2">
    <name type="scientific">Ditylenchus destructor</name>
    <dbReference type="NCBI Taxonomy" id="166010"/>
    <lineage>
        <taxon>Eukaryota</taxon>
        <taxon>Metazoa</taxon>
        <taxon>Ecdysozoa</taxon>
        <taxon>Nematoda</taxon>
        <taxon>Chromadorea</taxon>
        <taxon>Rhabditida</taxon>
        <taxon>Tylenchina</taxon>
        <taxon>Tylenchomorpha</taxon>
        <taxon>Sphaerularioidea</taxon>
        <taxon>Anguinidae</taxon>
        <taxon>Anguininae</taxon>
        <taxon>Ditylenchus</taxon>
    </lineage>
</organism>
<name>A0AAD4MWN4_9BILA</name>
<dbReference type="EMBL" id="JAKKPZ010000053">
    <property type="protein sequence ID" value="KAI1705770.1"/>
    <property type="molecule type" value="Genomic_DNA"/>
</dbReference>
<reference evidence="1" key="1">
    <citation type="submission" date="2022-01" db="EMBL/GenBank/DDBJ databases">
        <title>Genome Sequence Resource for Two Populations of Ditylenchus destructor, the Migratory Endoparasitic Phytonematode.</title>
        <authorList>
            <person name="Zhang H."/>
            <person name="Lin R."/>
            <person name="Xie B."/>
        </authorList>
    </citation>
    <scope>NUCLEOTIDE SEQUENCE</scope>
    <source>
        <strain evidence="1">BazhouSP</strain>
    </source>
</reference>
<dbReference type="AlphaFoldDB" id="A0AAD4MWN4"/>
<evidence type="ECO:0000313" key="1">
    <source>
        <dbReference type="EMBL" id="KAI1705770.1"/>
    </source>
</evidence>
<accession>A0AAD4MWN4</accession>
<protein>
    <submittedName>
        <fullName evidence="1">Uncharacterized protein</fullName>
    </submittedName>
</protein>